<evidence type="ECO:0000313" key="1">
    <source>
        <dbReference type="EMBL" id="KWZ35282.1"/>
    </source>
</evidence>
<dbReference type="EMBL" id="LNJP01000001">
    <property type="protein sequence ID" value="KWZ35282.1"/>
    <property type="molecule type" value="Genomic_DNA"/>
</dbReference>
<dbReference type="Pfam" id="PF15575">
    <property type="entry name" value="Imm49"/>
    <property type="match status" value="1"/>
</dbReference>
<dbReference type="RefSeq" id="WP_060966078.1">
    <property type="nucleotide sequence ID" value="NZ_CM003768.1"/>
</dbReference>
<dbReference type="Proteomes" id="UP000070434">
    <property type="component" value="Chromosome 1"/>
</dbReference>
<proteinExistence type="predicted"/>
<protein>
    <recommendedName>
        <fullName evidence="3">Immunity 49 family protein</fullName>
    </recommendedName>
</protein>
<evidence type="ECO:0000313" key="2">
    <source>
        <dbReference type="Proteomes" id="UP000070434"/>
    </source>
</evidence>
<accession>A0AAW3Q1T6</accession>
<gene>
    <name evidence="1" type="ORF">WS64_06860</name>
</gene>
<name>A0AAW3Q1T6_9BURK</name>
<evidence type="ECO:0008006" key="3">
    <source>
        <dbReference type="Google" id="ProtNLM"/>
    </source>
</evidence>
<comment type="caution">
    <text evidence="1">The sequence shown here is derived from an EMBL/GenBank/DDBJ whole genome shotgun (WGS) entry which is preliminary data.</text>
</comment>
<organism evidence="1 2">
    <name type="scientific">Burkholderia anthina</name>
    <dbReference type="NCBI Taxonomy" id="179879"/>
    <lineage>
        <taxon>Bacteria</taxon>
        <taxon>Pseudomonadati</taxon>
        <taxon>Pseudomonadota</taxon>
        <taxon>Betaproteobacteria</taxon>
        <taxon>Burkholderiales</taxon>
        <taxon>Burkholderiaceae</taxon>
        <taxon>Burkholderia</taxon>
        <taxon>Burkholderia cepacia complex</taxon>
    </lineage>
</organism>
<dbReference type="InterPro" id="IPR029074">
    <property type="entry name" value="Imm49"/>
</dbReference>
<reference evidence="1 2" key="1">
    <citation type="submission" date="2015-11" db="EMBL/GenBank/DDBJ databases">
        <authorList>
            <person name="Sahl J."/>
            <person name="Wagner D."/>
            <person name="Keim P."/>
        </authorList>
    </citation>
    <scope>NUCLEOTIDE SEQUENCE [LARGE SCALE GENOMIC DNA]</scope>
    <source>
        <strain evidence="1 2">AZ-4-2-10-S1-D7</strain>
    </source>
</reference>
<sequence length="265" mass="30641">MVKGLGYSDIQIKGLDHVEKRLLALSDKVKFFLEIISSGSGDPDFCLVRLRSHAMAAALASWFKGRDIISFKQWCYVSGKLEYISFQREPKSWYPAYLLLMPLLSDHEGLIQWFASNDQPFDMIRANDPATAEFHGYQALLALRGEWKTLEQRCFQIIGNSSEEMKKYEIDHRFYLALSRQDVPSMEATLQELTSPKVAKVRNAEHAFGFTEKLIGTHAVIYAKIAWRHGLKVRVETPWIPEEWLPIEPLENYLDPYEFMGKFKV</sequence>
<dbReference type="AlphaFoldDB" id="A0AAW3Q1T6"/>